<dbReference type="AlphaFoldDB" id="A0A124GMK4"/>
<sequence>MALEMGGMQLLDQWVKPLLSESPSTCAFASSIYGFGTGMDYGSRSRSRYGGTGRIEAGTLAHKLVGVQPWYLNMKQRF</sequence>
<proteinExistence type="predicted"/>
<dbReference type="EMBL" id="LKAM01000014">
    <property type="protein sequence ID" value="KUM45966.1"/>
    <property type="molecule type" value="Genomic_DNA"/>
</dbReference>
<geneLocation type="mitochondrion" evidence="1"/>
<evidence type="ECO:0000313" key="1">
    <source>
        <dbReference type="EMBL" id="KUM45966.1"/>
    </source>
</evidence>
<protein>
    <submittedName>
        <fullName evidence="1">Uncharacterized protein</fullName>
    </submittedName>
</protein>
<reference evidence="1" key="1">
    <citation type="journal article" date="2015" name="Genome Biol. Evol.">
        <title>Organellar Genomes of White Spruce (Picea glauca): Assembly and Annotation.</title>
        <authorList>
            <person name="Jackman S.D."/>
            <person name="Warren R.L."/>
            <person name="Gibb E.A."/>
            <person name="Vandervalk B.P."/>
            <person name="Mohamadi H."/>
            <person name="Chu J."/>
            <person name="Raymond A."/>
            <person name="Pleasance S."/>
            <person name="Coope R."/>
            <person name="Wildung M.R."/>
            <person name="Ritland C.E."/>
            <person name="Bousquet J."/>
            <person name="Jones S.J."/>
            <person name="Bohlmann J."/>
            <person name="Birol I."/>
        </authorList>
    </citation>
    <scope>NUCLEOTIDE SEQUENCE [LARGE SCALE GENOMIC DNA]</scope>
    <source>
        <tissue evidence="1">Flushing bud</tissue>
    </source>
</reference>
<gene>
    <name evidence="1" type="ORF">ABT39_MTgene2069</name>
</gene>
<keyword evidence="1" id="KW-0496">Mitochondrion</keyword>
<organism evidence="1">
    <name type="scientific">Picea glauca</name>
    <name type="common">White spruce</name>
    <name type="synonym">Pinus glauca</name>
    <dbReference type="NCBI Taxonomy" id="3330"/>
    <lineage>
        <taxon>Eukaryota</taxon>
        <taxon>Viridiplantae</taxon>
        <taxon>Streptophyta</taxon>
        <taxon>Embryophyta</taxon>
        <taxon>Tracheophyta</taxon>
        <taxon>Spermatophyta</taxon>
        <taxon>Pinopsida</taxon>
        <taxon>Pinidae</taxon>
        <taxon>Conifers I</taxon>
        <taxon>Pinales</taxon>
        <taxon>Pinaceae</taxon>
        <taxon>Picea</taxon>
    </lineage>
</organism>
<comment type="caution">
    <text evidence="1">The sequence shown here is derived from an EMBL/GenBank/DDBJ whole genome shotgun (WGS) entry which is preliminary data.</text>
</comment>
<accession>A0A124GMK4</accession>
<name>A0A124GMK4_PICGL</name>